<dbReference type="RefSeq" id="WP_198732116.1">
    <property type="nucleotide sequence ID" value="NZ_JAEINH010000001.1"/>
</dbReference>
<organism evidence="1 2">
    <name type="scientific">Sanguibacter suaedae</name>
    <dbReference type="NCBI Taxonomy" id="2795737"/>
    <lineage>
        <taxon>Bacteria</taxon>
        <taxon>Bacillati</taxon>
        <taxon>Actinomycetota</taxon>
        <taxon>Actinomycetes</taxon>
        <taxon>Micrococcales</taxon>
        <taxon>Sanguibacteraceae</taxon>
        <taxon>Sanguibacter</taxon>
    </lineage>
</organism>
<sequence length="66" mass="7172">MDWIAHEHAHQLDTPQGEVIITPYVPSDGPECWMVVYPWGGSVTLPEGTLADAKAVAEKTVAERLG</sequence>
<name>A0A934MC54_9MICO</name>
<dbReference type="Proteomes" id="UP000602087">
    <property type="component" value="Unassembled WGS sequence"/>
</dbReference>
<proteinExistence type="predicted"/>
<reference evidence="1" key="1">
    <citation type="submission" date="2020-12" db="EMBL/GenBank/DDBJ databases">
        <title>Sanguibacter suaedae sp. nov., isolated from Suaeda aralocaspica.</title>
        <authorList>
            <person name="Ma Q."/>
        </authorList>
    </citation>
    <scope>NUCLEOTIDE SEQUENCE</scope>
    <source>
        <strain evidence="1">YZGR15</strain>
    </source>
</reference>
<evidence type="ECO:0000313" key="1">
    <source>
        <dbReference type="EMBL" id="MBI9113549.1"/>
    </source>
</evidence>
<evidence type="ECO:0000313" key="2">
    <source>
        <dbReference type="Proteomes" id="UP000602087"/>
    </source>
</evidence>
<comment type="caution">
    <text evidence="1">The sequence shown here is derived from an EMBL/GenBank/DDBJ whole genome shotgun (WGS) entry which is preliminary data.</text>
</comment>
<accession>A0A934MC54</accession>
<keyword evidence="2" id="KW-1185">Reference proteome</keyword>
<protein>
    <submittedName>
        <fullName evidence="1">Uncharacterized protein</fullName>
    </submittedName>
</protein>
<gene>
    <name evidence="1" type="ORF">JAV76_00795</name>
</gene>
<dbReference type="EMBL" id="JAEINH010000001">
    <property type="protein sequence ID" value="MBI9113549.1"/>
    <property type="molecule type" value="Genomic_DNA"/>
</dbReference>
<dbReference type="AlphaFoldDB" id="A0A934MC54"/>